<feature type="transmembrane region" description="Helical" evidence="1">
    <location>
        <begin position="166"/>
        <end position="182"/>
    </location>
</feature>
<dbReference type="PANTHER" id="PTHR23028:SF53">
    <property type="entry name" value="ACYL_TRANSF_3 DOMAIN-CONTAINING PROTEIN"/>
    <property type="match status" value="1"/>
</dbReference>
<name>A0ABP4YPB7_9MICO</name>
<dbReference type="InterPro" id="IPR043968">
    <property type="entry name" value="SGNH"/>
</dbReference>
<organism evidence="4 5">
    <name type="scientific">Agromyces salentinus</name>
    <dbReference type="NCBI Taxonomy" id="269421"/>
    <lineage>
        <taxon>Bacteria</taxon>
        <taxon>Bacillati</taxon>
        <taxon>Actinomycetota</taxon>
        <taxon>Actinomycetes</taxon>
        <taxon>Micrococcales</taxon>
        <taxon>Microbacteriaceae</taxon>
        <taxon>Agromyces</taxon>
    </lineage>
</organism>
<proteinExistence type="predicted"/>
<keyword evidence="5" id="KW-1185">Reference proteome</keyword>
<keyword evidence="1" id="KW-0812">Transmembrane</keyword>
<dbReference type="Proteomes" id="UP001501746">
    <property type="component" value="Unassembled WGS sequence"/>
</dbReference>
<feature type="transmembrane region" description="Helical" evidence="1">
    <location>
        <begin position="380"/>
        <end position="403"/>
    </location>
</feature>
<evidence type="ECO:0000259" key="2">
    <source>
        <dbReference type="Pfam" id="PF01757"/>
    </source>
</evidence>
<feature type="transmembrane region" description="Helical" evidence="1">
    <location>
        <begin position="95"/>
        <end position="114"/>
    </location>
</feature>
<accession>A0ABP4YPB7</accession>
<feature type="domain" description="SGNH" evidence="3">
    <location>
        <begin position="474"/>
        <end position="702"/>
    </location>
</feature>
<dbReference type="PANTHER" id="PTHR23028">
    <property type="entry name" value="ACETYLTRANSFERASE"/>
    <property type="match status" value="1"/>
</dbReference>
<keyword evidence="4" id="KW-0012">Acyltransferase</keyword>
<keyword evidence="1" id="KW-0472">Membrane</keyword>
<dbReference type="GO" id="GO:0016746">
    <property type="term" value="F:acyltransferase activity"/>
    <property type="evidence" value="ECO:0007669"/>
    <property type="project" value="UniProtKB-KW"/>
</dbReference>
<protein>
    <submittedName>
        <fullName evidence="4">Acyltransferase family protein</fullName>
    </submittedName>
</protein>
<comment type="caution">
    <text evidence="4">The sequence shown here is derived from an EMBL/GenBank/DDBJ whole genome shotgun (WGS) entry which is preliminary data.</text>
</comment>
<feature type="transmembrane region" description="Helical" evidence="1">
    <location>
        <begin position="54"/>
        <end position="74"/>
    </location>
</feature>
<dbReference type="EMBL" id="BAAANK010000002">
    <property type="protein sequence ID" value="GAA1826338.1"/>
    <property type="molecule type" value="Genomic_DNA"/>
</dbReference>
<feature type="transmembrane region" description="Helical" evidence="1">
    <location>
        <begin position="249"/>
        <end position="269"/>
    </location>
</feature>
<feature type="transmembrane region" description="Helical" evidence="1">
    <location>
        <begin position="220"/>
        <end position="242"/>
    </location>
</feature>
<sequence length="709" mass="76724">MTASLTPARDAPSAGSISPAAPRAFRPDIQALRAVAVSLVLLNHLWPLRVTGGYVGVDVFFVISGFLITSHLGRELFATGRVRLGAFYARRARRLLPAALLVLAFGAIATMLWVPMISWPRAATEIAASAFYVENWVLSALSVDYSAQNDAATVAQHYWSLSVEEQFYLIWPLAMMLAWMAARTASPTRRRAAVALTLAGIGVISLVAGIWMTWSSPAQAYFVTFTRAWEFAAGALLALAAHRLRLPRAIAEIASLLGFALILASALLFDQLTPFPGVAALVPVLGTLLVIAAGGAAARLIHERVSSLRPVQWLGDVSYSVYLWHWPLIVILPFVLLRPMTTLDKVGVLLATLVLAWLTRRFVESPGQRWTWARSSARRTFGAMVAGMAAIAVLSGGIAWGYAMDERSRTVPTDPPTAESCEGPNAVSDAAQCESPFAVPAKVVAMGERNAYYQTPDACGDLLPLLEAGDERTTRVCDYSDGSAAATDVWLIGDSHAQQWQWALFDMAREHGWRLTISFLGGCPPAEVAFAGYGRDKSDAKNERCMRWGETAAAHIERERPAYVFTSSFTRKQLVDDGTGRPAEIQYAEGLTAYWSRWTAAGATVVVLGDPPFNAAVRDRDCVLLNASDPLRCAVGRDVAQPPDPMLLAARSSADPGVIAFDPTPYFCDEGSCYGVIGGVPAYFDGDHLNVEYTRLLRPFIEDAVPGLG</sequence>
<evidence type="ECO:0000313" key="4">
    <source>
        <dbReference type="EMBL" id="GAA1826338.1"/>
    </source>
</evidence>
<keyword evidence="4" id="KW-0808">Transferase</keyword>
<dbReference type="Pfam" id="PF19040">
    <property type="entry name" value="SGNH"/>
    <property type="match status" value="1"/>
</dbReference>
<evidence type="ECO:0000313" key="5">
    <source>
        <dbReference type="Proteomes" id="UP001501746"/>
    </source>
</evidence>
<dbReference type="InterPro" id="IPR050879">
    <property type="entry name" value="Acyltransferase_3"/>
</dbReference>
<gene>
    <name evidence="4" type="ORF">GCM10009750_07160</name>
</gene>
<feature type="transmembrane region" description="Helical" evidence="1">
    <location>
        <begin position="313"/>
        <end position="336"/>
    </location>
</feature>
<dbReference type="Pfam" id="PF01757">
    <property type="entry name" value="Acyl_transf_3"/>
    <property type="match status" value="1"/>
</dbReference>
<evidence type="ECO:0000259" key="3">
    <source>
        <dbReference type="Pfam" id="PF19040"/>
    </source>
</evidence>
<dbReference type="RefSeq" id="WP_170297054.1">
    <property type="nucleotide sequence ID" value="NZ_BAAANK010000002.1"/>
</dbReference>
<feature type="transmembrane region" description="Helical" evidence="1">
    <location>
        <begin position="194"/>
        <end position="214"/>
    </location>
</feature>
<dbReference type="InterPro" id="IPR002656">
    <property type="entry name" value="Acyl_transf_3_dom"/>
</dbReference>
<evidence type="ECO:0000256" key="1">
    <source>
        <dbReference type="SAM" id="Phobius"/>
    </source>
</evidence>
<feature type="transmembrane region" description="Helical" evidence="1">
    <location>
        <begin position="275"/>
        <end position="301"/>
    </location>
</feature>
<keyword evidence="1" id="KW-1133">Transmembrane helix</keyword>
<feature type="transmembrane region" description="Helical" evidence="1">
    <location>
        <begin position="342"/>
        <end position="359"/>
    </location>
</feature>
<feature type="domain" description="Acyltransferase 3" evidence="2">
    <location>
        <begin position="28"/>
        <end position="360"/>
    </location>
</feature>
<reference evidence="5" key="1">
    <citation type="journal article" date="2019" name="Int. J. Syst. Evol. Microbiol.">
        <title>The Global Catalogue of Microorganisms (GCM) 10K type strain sequencing project: providing services to taxonomists for standard genome sequencing and annotation.</title>
        <authorList>
            <consortium name="The Broad Institute Genomics Platform"/>
            <consortium name="The Broad Institute Genome Sequencing Center for Infectious Disease"/>
            <person name="Wu L."/>
            <person name="Ma J."/>
        </authorList>
    </citation>
    <scope>NUCLEOTIDE SEQUENCE [LARGE SCALE GENOMIC DNA]</scope>
    <source>
        <strain evidence="5">JCM 14323</strain>
    </source>
</reference>